<reference evidence="10" key="1">
    <citation type="submission" date="2016-07" db="EMBL/GenBank/DDBJ databases">
        <title>De novo transcriptome assembly of four accessions of the metal hyperaccumulator plant Noccaea caerulescens.</title>
        <authorList>
            <person name="Blande D."/>
            <person name="Halimaa P."/>
            <person name="Tervahauta A.I."/>
            <person name="Aarts M.G."/>
            <person name="Karenlampi S.O."/>
        </authorList>
    </citation>
    <scope>NUCLEOTIDE SEQUENCE</scope>
</reference>
<dbReference type="InterPro" id="IPR006702">
    <property type="entry name" value="CASP_dom"/>
</dbReference>
<comment type="subunit">
    <text evidence="3 8">Homodimer and heterodimers.</text>
</comment>
<dbReference type="AlphaFoldDB" id="A0A1J3FLP6"/>
<dbReference type="EMBL" id="GEVK01008434">
    <property type="protein sequence ID" value="JAU44398.1"/>
    <property type="molecule type" value="Transcribed_RNA"/>
</dbReference>
<comment type="similarity">
    <text evidence="2 8">Belongs to the Casparian strip membrane proteins (CASP) family.</text>
</comment>
<evidence type="ECO:0000256" key="5">
    <source>
        <dbReference type="ARBA" id="ARBA00022692"/>
    </source>
</evidence>
<organism evidence="10">
    <name type="scientific">Noccaea caerulescens</name>
    <name type="common">Alpine penny-cress</name>
    <name type="synonym">Thlaspi caerulescens</name>
    <dbReference type="NCBI Taxonomy" id="107243"/>
    <lineage>
        <taxon>Eukaryota</taxon>
        <taxon>Viridiplantae</taxon>
        <taxon>Streptophyta</taxon>
        <taxon>Embryophyta</taxon>
        <taxon>Tracheophyta</taxon>
        <taxon>Spermatophyta</taxon>
        <taxon>Magnoliopsida</taxon>
        <taxon>eudicotyledons</taxon>
        <taxon>Gunneridae</taxon>
        <taxon>Pentapetalae</taxon>
        <taxon>rosids</taxon>
        <taxon>malvids</taxon>
        <taxon>Brassicales</taxon>
        <taxon>Brassicaceae</taxon>
        <taxon>Coluteocarpeae</taxon>
        <taxon>Noccaea</taxon>
    </lineage>
</organism>
<proteinExistence type="inferred from homology"/>
<evidence type="ECO:0000256" key="2">
    <source>
        <dbReference type="ARBA" id="ARBA00007651"/>
    </source>
</evidence>
<feature type="transmembrane region" description="Helical" evidence="8">
    <location>
        <begin position="20"/>
        <end position="39"/>
    </location>
</feature>
<dbReference type="InterPro" id="IPR044173">
    <property type="entry name" value="CASPL"/>
</dbReference>
<evidence type="ECO:0000259" key="9">
    <source>
        <dbReference type="Pfam" id="PF04535"/>
    </source>
</evidence>
<dbReference type="InterPro" id="IPR006459">
    <property type="entry name" value="CASP/CASPL"/>
</dbReference>
<evidence type="ECO:0000313" key="10">
    <source>
        <dbReference type="EMBL" id="JAU44398.1"/>
    </source>
</evidence>
<keyword evidence="6 8" id="KW-1133">Transmembrane helix</keyword>
<feature type="transmembrane region" description="Helical" evidence="8">
    <location>
        <begin position="70"/>
        <end position="90"/>
    </location>
</feature>
<feature type="transmembrane region" description="Helical" evidence="8">
    <location>
        <begin position="156"/>
        <end position="177"/>
    </location>
</feature>
<accession>A0A1J3FLP6</accession>
<feature type="domain" description="Casparian strip membrane protein" evidence="9">
    <location>
        <begin position="17"/>
        <end position="168"/>
    </location>
</feature>
<feature type="transmembrane region" description="Helical" evidence="8">
    <location>
        <begin position="102"/>
        <end position="122"/>
    </location>
</feature>
<evidence type="ECO:0000256" key="6">
    <source>
        <dbReference type="ARBA" id="ARBA00022989"/>
    </source>
</evidence>
<evidence type="ECO:0000256" key="1">
    <source>
        <dbReference type="ARBA" id="ARBA00004651"/>
    </source>
</evidence>
<name>A0A1J3FLP6_NOCCA</name>
<protein>
    <recommendedName>
        <fullName evidence="8">CASP-like protein</fullName>
    </recommendedName>
</protein>
<sequence>MPGEKILQAGGTTKSGKLLLGLRIFAFVATLAAAIVMSLNKETKTFVVATIGTIPIKATLTAKFQHTPAFVFFVIANVMVSFHNLLMIALQIFSRKLENKGFRLLSVAILDMLNATLVSAAANAGAFMAELGKNGNKHAKWNKICDRFATYCDHGAGALVAAFAGVILMLLISAVSISRLLLNSKKFSTAAAAASPSYLAAGP</sequence>
<keyword evidence="4 8" id="KW-1003">Cell membrane</keyword>
<dbReference type="PANTHER" id="PTHR36488:SF8">
    <property type="entry name" value="CASP-LIKE PROTEIN 1U1"/>
    <property type="match status" value="1"/>
</dbReference>
<evidence type="ECO:0000256" key="7">
    <source>
        <dbReference type="ARBA" id="ARBA00023136"/>
    </source>
</evidence>
<dbReference type="PANTHER" id="PTHR36488">
    <property type="entry name" value="CASP-LIKE PROTEIN 1U1"/>
    <property type="match status" value="1"/>
</dbReference>
<dbReference type="Pfam" id="PF04535">
    <property type="entry name" value="CASP_dom"/>
    <property type="match status" value="1"/>
</dbReference>
<evidence type="ECO:0000256" key="8">
    <source>
        <dbReference type="RuleBase" id="RU361233"/>
    </source>
</evidence>
<evidence type="ECO:0000256" key="3">
    <source>
        <dbReference type="ARBA" id="ARBA00011489"/>
    </source>
</evidence>
<dbReference type="GO" id="GO:0005886">
    <property type="term" value="C:plasma membrane"/>
    <property type="evidence" value="ECO:0007669"/>
    <property type="project" value="UniProtKB-SubCell"/>
</dbReference>
<evidence type="ECO:0000256" key="4">
    <source>
        <dbReference type="ARBA" id="ARBA00022475"/>
    </source>
</evidence>
<gene>
    <name evidence="10" type="ORF">LC_TR9534_c0_g1_i1_g.33820</name>
</gene>
<keyword evidence="5 8" id="KW-0812">Transmembrane</keyword>
<comment type="subcellular location">
    <subcellularLocation>
        <location evidence="1 8">Cell membrane</location>
        <topology evidence="1 8">Multi-pass membrane protein</topology>
    </subcellularLocation>
</comment>
<keyword evidence="7 8" id="KW-0472">Membrane</keyword>
<dbReference type="NCBIfam" id="TIGR01569">
    <property type="entry name" value="A_tha_TIGR01569"/>
    <property type="match status" value="1"/>
</dbReference>